<dbReference type="EMBL" id="CP017195">
    <property type="protein sequence ID" value="QDJ28999.1"/>
    <property type="molecule type" value="Genomic_DNA"/>
</dbReference>
<dbReference type="GO" id="GO:0046677">
    <property type="term" value="P:response to antibiotic"/>
    <property type="evidence" value="ECO:0007669"/>
    <property type="project" value="InterPro"/>
</dbReference>
<dbReference type="Gene3D" id="3.40.710.10">
    <property type="entry name" value="DD-peptidase/beta-lactamase superfamily"/>
    <property type="match status" value="1"/>
</dbReference>
<dbReference type="SUPFAM" id="SSF82057">
    <property type="entry name" value="Prokaryotic SH3-related domain"/>
    <property type="match status" value="1"/>
</dbReference>
<dbReference type="GO" id="GO:0008800">
    <property type="term" value="F:beta-lactamase activity"/>
    <property type="evidence" value="ECO:0007669"/>
    <property type="project" value="InterPro"/>
</dbReference>
<feature type="domain" description="GW" evidence="5">
    <location>
        <begin position="121"/>
        <end position="184"/>
    </location>
</feature>
<evidence type="ECO:0000256" key="1">
    <source>
        <dbReference type="ARBA" id="ARBA00022729"/>
    </source>
</evidence>
<dbReference type="InterPro" id="IPR045155">
    <property type="entry name" value="Beta-lactam_cat"/>
</dbReference>
<keyword evidence="6" id="KW-0378">Hydrolase</keyword>
<keyword evidence="1" id="KW-0732">Signal</keyword>
<dbReference type="KEGG" id="lpaa:BHS01_11045"/>
<keyword evidence="3" id="KW-1133">Transmembrane helix</keyword>
<dbReference type="Pfam" id="PF13354">
    <property type="entry name" value="Beta-lactamase2"/>
    <property type="match status" value="1"/>
</dbReference>
<dbReference type="Pfam" id="PF13457">
    <property type="entry name" value="GW"/>
    <property type="match status" value="1"/>
</dbReference>
<dbReference type="PANTHER" id="PTHR35333">
    <property type="entry name" value="BETA-LACTAMASE"/>
    <property type="match status" value="1"/>
</dbReference>
<dbReference type="RefSeq" id="WP_109833793.1">
    <property type="nucleotide sequence ID" value="NZ_CP017195.1"/>
</dbReference>
<dbReference type="PANTHER" id="PTHR35333:SF3">
    <property type="entry name" value="BETA-LACTAMASE-TYPE TRANSPEPTIDASE FOLD CONTAINING PROTEIN"/>
    <property type="match status" value="1"/>
</dbReference>
<dbReference type="InterPro" id="IPR025987">
    <property type="entry name" value="GW_dom"/>
</dbReference>
<reference evidence="6 7" key="1">
    <citation type="submission" date="2016-09" db="EMBL/GenBank/DDBJ databases">
        <title>Lactic acid bacteria from MAP meat Genome sequencing and assembly.</title>
        <authorList>
            <person name="Behr J."/>
            <person name="Hilgarth M."/>
            <person name="Vogel R.F."/>
        </authorList>
    </citation>
    <scope>NUCLEOTIDE SEQUENCE [LARGE SCALE GENOMIC DNA]</scope>
    <source>
        <strain evidence="6 7">TMW21615</strain>
    </source>
</reference>
<dbReference type="InterPro" id="IPR012338">
    <property type="entry name" value="Beta-lactam/transpept-like"/>
</dbReference>
<sequence length="433" mass="47969">MQDKISNKIVYLLQWVVFLIMLLPAFLTSPKATQASKALPSGSTNSVSQQSQTQERPLSLTDIQTYSDAMLTIKAKKTPVKSQLNSVKANKKELKLTDGVFIKTSKDQASSDITKISKTTNQVVYTVAETSVFYKPLTTYDNLVYETLSAGMKVKVDKTATTNFGNYYRVLFDDGTTGWIDAKNTTSQNPKIEKVQALLDQKYNKPNYSIYVKDIDSGFTAGVNQSQKMYSASLSKLPILYWAQKQVNQGSVNLNDQLVYSEQVNGWTGAFQPEGTGLLPKTADDKPYSLLDLINRTAKDSDNVASNMIAYYQTKQFSADFQSDITTISGEPWNPVGREASAEMVGRVLAALYNEGGNAFDALVGTDYDADRIPANLPKTLKIAHKIGTAYEFNHDAAFIFTDDPYILVIETNNNADSTELAEISKDIYEVMK</sequence>
<keyword evidence="3" id="KW-0812">Transmembrane</keyword>
<accession>A0A7L4WFP9</accession>
<feature type="compositionally biased region" description="Low complexity" evidence="2">
    <location>
        <begin position="41"/>
        <end position="54"/>
    </location>
</feature>
<dbReference type="Proteomes" id="UP000516280">
    <property type="component" value="Chromosome"/>
</dbReference>
<evidence type="ECO:0000256" key="2">
    <source>
        <dbReference type="SAM" id="MobiDB-lite"/>
    </source>
</evidence>
<dbReference type="InterPro" id="IPR038200">
    <property type="entry name" value="GW_dom_sf"/>
</dbReference>
<organism evidence="6 7">
    <name type="scientific">Pseudolactococcus paracarnosus</name>
    <dbReference type="NCBI Taxonomy" id="2749962"/>
    <lineage>
        <taxon>Bacteria</taxon>
        <taxon>Bacillati</taxon>
        <taxon>Bacillota</taxon>
        <taxon>Bacilli</taxon>
        <taxon>Lactobacillales</taxon>
        <taxon>Streptococcaceae</taxon>
        <taxon>Pseudolactococcus</taxon>
    </lineage>
</organism>
<evidence type="ECO:0000313" key="7">
    <source>
        <dbReference type="Proteomes" id="UP000516280"/>
    </source>
</evidence>
<dbReference type="Gene3D" id="2.30.30.170">
    <property type="match status" value="1"/>
</dbReference>
<feature type="domain" description="Beta-lactamase class A catalytic" evidence="4">
    <location>
        <begin position="209"/>
        <end position="411"/>
    </location>
</feature>
<gene>
    <name evidence="6" type="ORF">BHS01_11045</name>
</gene>
<feature type="region of interest" description="Disordered" evidence="2">
    <location>
        <begin position="37"/>
        <end position="57"/>
    </location>
</feature>
<protein>
    <submittedName>
        <fullName evidence="6">Serine hydrolase</fullName>
    </submittedName>
</protein>
<dbReference type="InterPro" id="IPR000871">
    <property type="entry name" value="Beta-lactam_class-A"/>
</dbReference>
<evidence type="ECO:0000313" key="6">
    <source>
        <dbReference type="EMBL" id="QDJ28999.1"/>
    </source>
</evidence>
<keyword evidence="3" id="KW-0472">Membrane</keyword>
<evidence type="ECO:0000259" key="4">
    <source>
        <dbReference type="Pfam" id="PF13354"/>
    </source>
</evidence>
<dbReference type="AlphaFoldDB" id="A0A7L4WFP9"/>
<feature type="transmembrane region" description="Helical" evidence="3">
    <location>
        <begin position="9"/>
        <end position="27"/>
    </location>
</feature>
<evidence type="ECO:0000259" key="5">
    <source>
        <dbReference type="Pfam" id="PF13457"/>
    </source>
</evidence>
<proteinExistence type="predicted"/>
<evidence type="ECO:0000256" key="3">
    <source>
        <dbReference type="SAM" id="Phobius"/>
    </source>
</evidence>
<dbReference type="SUPFAM" id="SSF56601">
    <property type="entry name" value="beta-lactamase/transpeptidase-like"/>
    <property type="match status" value="1"/>
</dbReference>
<name>A0A7L4WFP9_9LACT</name>
<dbReference type="GO" id="GO:0030655">
    <property type="term" value="P:beta-lactam antibiotic catabolic process"/>
    <property type="evidence" value="ECO:0007669"/>
    <property type="project" value="InterPro"/>
</dbReference>